<evidence type="ECO:0000313" key="3">
    <source>
        <dbReference type="EMBL" id="KNC87703.1"/>
    </source>
</evidence>
<gene>
    <name evidence="3" type="ORF">SARC_00209</name>
</gene>
<sequence>MMINSRCIKGISILGGEAISNLEPTPLNMDRVKQRYAKAVNKAKEEAAKINKNVSQEDQSIFNAISKTLPCAWDDRNIIVLDTITITPPYTPDDCSGDNIYMLQRVQKVIGHERAKGFQK</sequence>
<dbReference type="SMART" id="SM00995">
    <property type="entry name" value="AD"/>
    <property type="match status" value="1"/>
</dbReference>
<dbReference type="AlphaFoldDB" id="A0A0L0GH95"/>
<evidence type="ECO:0000256" key="1">
    <source>
        <dbReference type="SAM" id="Coils"/>
    </source>
</evidence>
<organism evidence="3 4">
    <name type="scientific">Sphaeroforma arctica JP610</name>
    <dbReference type="NCBI Taxonomy" id="667725"/>
    <lineage>
        <taxon>Eukaryota</taxon>
        <taxon>Ichthyosporea</taxon>
        <taxon>Ichthyophonida</taxon>
        <taxon>Sphaeroforma</taxon>
    </lineage>
</organism>
<dbReference type="OrthoDB" id="1057137at2759"/>
<dbReference type="InterPro" id="IPR047574">
    <property type="entry name" value="AD"/>
</dbReference>
<dbReference type="Proteomes" id="UP000054560">
    <property type="component" value="Unassembled WGS sequence"/>
</dbReference>
<evidence type="ECO:0000259" key="2">
    <source>
        <dbReference type="PROSITE" id="PS52001"/>
    </source>
</evidence>
<reference evidence="3 4" key="1">
    <citation type="submission" date="2011-02" db="EMBL/GenBank/DDBJ databases">
        <title>The Genome Sequence of Sphaeroforma arctica JP610.</title>
        <authorList>
            <consortium name="The Broad Institute Genome Sequencing Platform"/>
            <person name="Russ C."/>
            <person name="Cuomo C."/>
            <person name="Young S.K."/>
            <person name="Zeng Q."/>
            <person name="Gargeya S."/>
            <person name="Alvarado L."/>
            <person name="Berlin A."/>
            <person name="Chapman S.B."/>
            <person name="Chen Z."/>
            <person name="Freedman E."/>
            <person name="Gellesch M."/>
            <person name="Goldberg J."/>
            <person name="Griggs A."/>
            <person name="Gujja S."/>
            <person name="Heilman E."/>
            <person name="Heiman D."/>
            <person name="Howarth C."/>
            <person name="Mehta T."/>
            <person name="Neiman D."/>
            <person name="Pearson M."/>
            <person name="Roberts A."/>
            <person name="Saif S."/>
            <person name="Shea T."/>
            <person name="Shenoy N."/>
            <person name="Sisk P."/>
            <person name="Stolte C."/>
            <person name="Sykes S."/>
            <person name="White J."/>
            <person name="Yandava C."/>
            <person name="Burger G."/>
            <person name="Gray M.W."/>
            <person name="Holland P.W.H."/>
            <person name="King N."/>
            <person name="Lang F.B.F."/>
            <person name="Roger A.J."/>
            <person name="Ruiz-Trillo I."/>
            <person name="Haas B."/>
            <person name="Nusbaum C."/>
            <person name="Birren B."/>
        </authorList>
    </citation>
    <scope>NUCLEOTIDE SEQUENCE [LARGE SCALE GENOMIC DNA]</scope>
    <source>
        <strain evidence="3 4">JP610</strain>
    </source>
</reference>
<dbReference type="InterPro" id="IPR039683">
    <property type="entry name" value="Lsm12-like"/>
</dbReference>
<dbReference type="EMBL" id="KQ241601">
    <property type="protein sequence ID" value="KNC87703.1"/>
    <property type="molecule type" value="Genomic_DNA"/>
</dbReference>
<dbReference type="STRING" id="667725.A0A0L0GH95"/>
<proteinExistence type="predicted"/>
<feature type="coiled-coil region" evidence="1">
    <location>
        <begin position="29"/>
        <end position="60"/>
    </location>
</feature>
<dbReference type="RefSeq" id="XP_014161605.1">
    <property type="nucleotide sequence ID" value="XM_014306130.1"/>
</dbReference>
<feature type="domain" description="AD" evidence="2">
    <location>
        <begin position="25"/>
        <end position="118"/>
    </location>
</feature>
<name>A0A0L0GH95_9EUKA</name>
<dbReference type="Pfam" id="PF09793">
    <property type="entry name" value="AD"/>
    <property type="match status" value="1"/>
</dbReference>
<protein>
    <recommendedName>
        <fullName evidence="2">AD domain-containing protein</fullName>
    </recommendedName>
</protein>
<dbReference type="GeneID" id="25900713"/>
<dbReference type="PANTHER" id="PTHR13542">
    <property type="entry name" value="LSM12 HOMOLOG"/>
    <property type="match status" value="1"/>
</dbReference>
<evidence type="ECO:0000313" key="4">
    <source>
        <dbReference type="Proteomes" id="UP000054560"/>
    </source>
</evidence>
<keyword evidence="1" id="KW-0175">Coiled coil</keyword>
<dbReference type="eggNOG" id="KOG4401">
    <property type="taxonomic scope" value="Eukaryota"/>
</dbReference>
<dbReference type="InterPro" id="IPR019181">
    <property type="entry name" value="LSM12_ABD"/>
</dbReference>
<dbReference type="PROSITE" id="PS52001">
    <property type="entry name" value="AD"/>
    <property type="match status" value="1"/>
</dbReference>
<accession>A0A0L0GH95</accession>
<keyword evidence="4" id="KW-1185">Reference proteome</keyword>